<reference evidence="1 2" key="1">
    <citation type="submission" date="2019-05" db="EMBL/GenBank/DDBJ databases">
        <title>Erythrobacter marisflavi sp. nov., isolated from isolated from water of an estuary environment.</title>
        <authorList>
            <person name="Yoon J.-H."/>
        </authorList>
    </citation>
    <scope>NUCLEOTIDE SEQUENCE [LARGE SCALE GENOMIC DNA]</scope>
    <source>
        <strain evidence="1 2">KEM-5</strain>
    </source>
</reference>
<comment type="caution">
    <text evidence="1">The sequence shown here is derived from an EMBL/GenBank/DDBJ whole genome shotgun (WGS) entry which is preliminary data.</text>
</comment>
<dbReference type="AlphaFoldDB" id="A0A5S3P510"/>
<evidence type="ECO:0000313" key="1">
    <source>
        <dbReference type="EMBL" id="TMM48097.1"/>
    </source>
</evidence>
<dbReference type="EMBL" id="VCAO01000003">
    <property type="protein sequence ID" value="TMM48097.1"/>
    <property type="molecule type" value="Genomic_DNA"/>
</dbReference>
<keyword evidence="2" id="KW-1185">Reference proteome</keyword>
<dbReference type="OrthoDB" id="7282816at2"/>
<protein>
    <recommendedName>
        <fullName evidence="3">LysR family transcriptional regulator</fullName>
    </recommendedName>
</protein>
<sequence length="140" mass="15487">MFHPVPLRARSDGWSAVRQCEFLAQLYLTGSVSAAAREAGMTRASAYRLRARAGAEGFAAAWDRVMMPPGSGRFSAPRQDYRKVTDDTLIWRLETGLFQPVIYRGRMTAIRRKADNSALFRLFRRSGLATGSGELAGSRG</sequence>
<accession>A0A5S3P510</accession>
<gene>
    <name evidence="1" type="ORF">FEV51_07270</name>
</gene>
<name>A0A5S3P510_9SPHN</name>
<evidence type="ECO:0008006" key="3">
    <source>
        <dbReference type="Google" id="ProtNLM"/>
    </source>
</evidence>
<dbReference type="Proteomes" id="UP000309668">
    <property type="component" value="Unassembled WGS sequence"/>
</dbReference>
<evidence type="ECO:0000313" key="2">
    <source>
        <dbReference type="Proteomes" id="UP000309668"/>
    </source>
</evidence>
<proteinExistence type="predicted"/>
<organism evidence="1 2">
    <name type="scientific">Qipengyuania marisflavi</name>
    <dbReference type="NCBI Taxonomy" id="2486356"/>
    <lineage>
        <taxon>Bacteria</taxon>
        <taxon>Pseudomonadati</taxon>
        <taxon>Pseudomonadota</taxon>
        <taxon>Alphaproteobacteria</taxon>
        <taxon>Sphingomonadales</taxon>
        <taxon>Erythrobacteraceae</taxon>
        <taxon>Qipengyuania</taxon>
    </lineage>
</organism>